<evidence type="ECO:0000256" key="2">
    <source>
        <dbReference type="ARBA" id="ARBA00023158"/>
    </source>
</evidence>
<dbReference type="GO" id="GO:0003723">
    <property type="term" value="F:RNA binding"/>
    <property type="evidence" value="ECO:0007669"/>
    <property type="project" value="InterPro"/>
</dbReference>
<name>A0A0D6R7G7_ARACU</name>
<feature type="region of interest" description="Disordered" evidence="3">
    <location>
        <begin position="1"/>
        <end position="35"/>
    </location>
</feature>
<dbReference type="CDD" id="cd02846">
    <property type="entry name" value="PAZ_argonaute_like"/>
    <property type="match status" value="1"/>
</dbReference>
<evidence type="ECO:0000259" key="5">
    <source>
        <dbReference type="PROSITE" id="PS50822"/>
    </source>
</evidence>
<dbReference type="EMBL" id="GCKF01020505">
    <property type="protein sequence ID" value="JAG98666.1"/>
    <property type="molecule type" value="Transcribed_RNA"/>
</dbReference>
<dbReference type="CDD" id="cd04657">
    <property type="entry name" value="Piwi_ago-like"/>
    <property type="match status" value="1"/>
</dbReference>
<dbReference type="InterPro" id="IPR032473">
    <property type="entry name" value="Argonaute_Mid_dom"/>
</dbReference>
<dbReference type="SUPFAM" id="SSF53098">
    <property type="entry name" value="Ribonuclease H-like"/>
    <property type="match status" value="1"/>
</dbReference>
<feature type="region of interest" description="Disordered" evidence="3">
    <location>
        <begin position="896"/>
        <end position="923"/>
    </location>
</feature>
<dbReference type="PROSITE" id="PS50821">
    <property type="entry name" value="PAZ"/>
    <property type="match status" value="1"/>
</dbReference>
<organism evidence="6">
    <name type="scientific">Araucaria cunninghamii</name>
    <name type="common">Hoop pine</name>
    <name type="synonym">Moreton Bay pine</name>
    <dbReference type="NCBI Taxonomy" id="56994"/>
    <lineage>
        <taxon>Eukaryota</taxon>
        <taxon>Viridiplantae</taxon>
        <taxon>Streptophyta</taxon>
        <taxon>Embryophyta</taxon>
        <taxon>Tracheophyta</taxon>
        <taxon>Spermatophyta</taxon>
        <taxon>Pinopsida</taxon>
        <taxon>Pinidae</taxon>
        <taxon>Conifers II</taxon>
        <taxon>Araucariales</taxon>
        <taxon>Araucariaceae</taxon>
        <taxon>Araucaria</taxon>
    </lineage>
</organism>
<dbReference type="Pfam" id="PF16488">
    <property type="entry name" value="ArgoL2"/>
    <property type="match status" value="1"/>
</dbReference>
<dbReference type="PROSITE" id="PS50822">
    <property type="entry name" value="PIWI"/>
    <property type="match status" value="1"/>
</dbReference>
<dbReference type="FunFam" id="3.30.420.10:FF:000091">
    <property type="entry name" value="Protein argonaute 3"/>
    <property type="match status" value="1"/>
</dbReference>
<dbReference type="InterPro" id="IPR045246">
    <property type="entry name" value="Piwi_ago-like"/>
</dbReference>
<proteinExistence type="inferred from homology"/>
<dbReference type="AlphaFoldDB" id="A0A0D6R7G7"/>
<evidence type="ECO:0008006" key="7">
    <source>
        <dbReference type="Google" id="ProtNLM"/>
    </source>
</evidence>
<sequence>MASPGEEGGVPPMTEGGGPEVNLPPPPPLPAEGFVPQQVVQVQNEPLKIPPQMPQPPQPRLVPMKRPGKGRVGRPVKLLSNHFGVSFTNLQDSFHYNVTISSDRGLITNKTLLRKIMDKMKDVYGKTELDGKEFAYDGEKSMFTIGALSRNNIECTVLLEEASGMSAGGVGDNGRKKIRRDDRAEKFKVEISFAAKISMKSLNAALQGEVSDKCQDALRVLDIILRQHAARKDYILVRQSFFHWSFAPLVDLGGGVQGCKGYHVSFRPSQRGLSLNMDASTTMLIKQGFVIDFLVHNQGVSDPSYIDWLKARRVLKGVRIKAIHTDMEHKILGFSEKPCKDQLFSLKVKNQGNQESGSPPQTVEVTVLEYFANTKNINLKYSATLPCVDVGRAKRPNYIPVELCQILPGQRYTKGLNTSQRTSLVEQSRQKPEDRMDVLLKAMFQNDYNSDPLLRACNINVDRQLMQIEGRILEPPKLKFGTLEEAPQRGRWNFNNKTMHRAGRVQNWAVVNFTRSNESEVHRIANDLSQCCRRKGLELPPPNTLVNENPRDKNANPVDRVERVFNQLRARINKPPDFLLCLLPERKTSDLYGPWKKKFLSDMGVITQCIVPTRRMNDQYYTNVSLKINAKIGGLNSVLAVELGRRVPKISEEPTIIIGMDVSHGSPGHGDSPSIAAVVSSREWPLISRYRASVRTQSRKVEMIEALYKPLPDGKKDAGMINELLIDFYNTCKPPPGMQGKPRRMIIFRDGVSESQFDQVLNVEIQAIIKACNHIEAGYKPKITLIIAQKNHHTKLFQTGQTGNVQPGTIVDTQICHPRNYDFFLCPQNGPIGTSRPTHYHVLLDENNFTVDDLQILVHALSYVYQRSTTAISSVAPINYAHLAATQMQQFLKAEELSESASRSGRGEGSVASGGGGNVPELPKLHATVRDSMFFC</sequence>
<dbReference type="InterPro" id="IPR032474">
    <property type="entry name" value="Argonaute_N"/>
</dbReference>
<evidence type="ECO:0000256" key="1">
    <source>
        <dbReference type="ARBA" id="ARBA00008201"/>
    </source>
</evidence>
<dbReference type="SMART" id="SM00950">
    <property type="entry name" value="Piwi"/>
    <property type="match status" value="1"/>
</dbReference>
<dbReference type="SMART" id="SM01163">
    <property type="entry name" value="DUF1785"/>
    <property type="match status" value="1"/>
</dbReference>
<dbReference type="Gene3D" id="2.170.260.10">
    <property type="entry name" value="paz domain"/>
    <property type="match status" value="1"/>
</dbReference>
<dbReference type="Pfam" id="PF16486">
    <property type="entry name" value="ArgoN"/>
    <property type="match status" value="1"/>
</dbReference>
<dbReference type="SUPFAM" id="SSF101690">
    <property type="entry name" value="PAZ domain"/>
    <property type="match status" value="1"/>
</dbReference>
<dbReference type="InterPro" id="IPR012337">
    <property type="entry name" value="RNaseH-like_sf"/>
</dbReference>
<dbReference type="Pfam" id="PF02170">
    <property type="entry name" value="PAZ"/>
    <property type="match status" value="1"/>
</dbReference>
<dbReference type="InterPro" id="IPR014811">
    <property type="entry name" value="ArgoL1"/>
</dbReference>
<feature type="domain" description="Piwi" evidence="5">
    <location>
        <begin position="578"/>
        <end position="893"/>
    </location>
</feature>
<accession>A0A0D6R7G7</accession>
<feature type="domain" description="PAZ" evidence="4">
    <location>
        <begin position="289"/>
        <end position="408"/>
    </location>
</feature>
<protein>
    <recommendedName>
        <fullName evidence="7">Piwi domain-containing protein</fullName>
    </recommendedName>
</protein>
<dbReference type="PANTHER" id="PTHR22891">
    <property type="entry name" value="EUKARYOTIC TRANSLATION INITIATION FACTOR 2C"/>
    <property type="match status" value="1"/>
</dbReference>
<reference evidence="6" key="1">
    <citation type="submission" date="2015-03" db="EMBL/GenBank/DDBJ databases">
        <title>A transcriptome of Araucaria cunninghamii, an australian fine timber species.</title>
        <authorList>
            <person name="Jing Yi C.J.Y."/>
            <person name="Yin San L.Y.S."/>
            <person name="Abdul Karim S.S."/>
            <person name="Wan Azmi N.N."/>
            <person name="Hercus R.R."/>
            <person name="Croft L.L."/>
        </authorList>
    </citation>
    <scope>NUCLEOTIDE SEQUENCE</scope>
    <source>
        <strain evidence="6">MI0301</strain>
        <tissue evidence="6">Leaf</tissue>
    </source>
</reference>
<dbReference type="Pfam" id="PF02171">
    <property type="entry name" value="Piwi"/>
    <property type="match status" value="1"/>
</dbReference>
<dbReference type="Pfam" id="PF08699">
    <property type="entry name" value="ArgoL1"/>
    <property type="match status" value="1"/>
</dbReference>
<dbReference type="InterPro" id="IPR003100">
    <property type="entry name" value="PAZ_dom"/>
</dbReference>
<dbReference type="InterPro" id="IPR036085">
    <property type="entry name" value="PAZ_dom_sf"/>
</dbReference>
<dbReference type="Pfam" id="PF16487">
    <property type="entry name" value="ArgoMid"/>
    <property type="match status" value="1"/>
</dbReference>
<comment type="similarity">
    <text evidence="1">Belongs to the argonaute family. Ago subfamily.</text>
</comment>
<dbReference type="InterPro" id="IPR036397">
    <property type="entry name" value="RNaseH_sf"/>
</dbReference>
<evidence type="ECO:0000256" key="3">
    <source>
        <dbReference type="SAM" id="MobiDB-lite"/>
    </source>
</evidence>
<evidence type="ECO:0000313" key="6">
    <source>
        <dbReference type="EMBL" id="JAG98666.1"/>
    </source>
</evidence>
<evidence type="ECO:0000259" key="4">
    <source>
        <dbReference type="PROSITE" id="PS50821"/>
    </source>
</evidence>
<dbReference type="EMBL" id="GCKF01020504">
    <property type="protein sequence ID" value="JAG98667.1"/>
    <property type="molecule type" value="Transcribed_RNA"/>
</dbReference>
<dbReference type="Gene3D" id="3.40.50.2300">
    <property type="match status" value="1"/>
</dbReference>
<dbReference type="InterPro" id="IPR032472">
    <property type="entry name" value="ArgoL2"/>
</dbReference>
<dbReference type="Gene3D" id="3.30.420.10">
    <property type="entry name" value="Ribonuclease H-like superfamily/Ribonuclease H"/>
    <property type="match status" value="1"/>
</dbReference>
<keyword evidence="2" id="KW-0943">RNA-mediated gene silencing</keyword>
<dbReference type="InterPro" id="IPR003165">
    <property type="entry name" value="Piwi"/>
</dbReference>
<dbReference type="GO" id="GO:0031047">
    <property type="term" value="P:regulatory ncRNA-mediated gene silencing"/>
    <property type="evidence" value="ECO:0007669"/>
    <property type="project" value="UniProtKB-KW"/>
</dbReference>